<keyword evidence="2" id="KW-1185">Reference proteome</keyword>
<dbReference type="EMBL" id="CM040467">
    <property type="protein sequence ID" value="MCI4385651.1"/>
    <property type="molecule type" value="Genomic_DNA"/>
</dbReference>
<proteinExistence type="predicted"/>
<dbReference type="Proteomes" id="UP000829447">
    <property type="component" value="Linkage Group LG14"/>
</dbReference>
<protein>
    <submittedName>
        <fullName evidence="1">Uncharacterized protein</fullName>
    </submittedName>
</protein>
<reference evidence="1 2" key="1">
    <citation type="journal article" date="2022" name="bioRxiv">
        <title>An ancient truncated duplication of the anti-Mullerian hormone receptor type 2 gene is a potential conserved master sex determinant in the Pangasiidae catfish family.</title>
        <authorList>
            <person name="Wen M."/>
            <person name="Pan Q."/>
            <person name="Jouanno E."/>
            <person name="Montfort J."/>
            <person name="Zahm M."/>
            <person name="Cabau C."/>
            <person name="Klopp C."/>
            <person name="Iampietro C."/>
            <person name="Roques C."/>
            <person name="Bouchez O."/>
            <person name="Castinel A."/>
            <person name="Donnadieu C."/>
            <person name="Parrinello H."/>
            <person name="Poncet C."/>
            <person name="Belmonte E."/>
            <person name="Gautier V."/>
            <person name="Avarre J.-C."/>
            <person name="Dugue R."/>
            <person name="Gustiano R."/>
            <person name="Ha T.T.T."/>
            <person name="Campet M."/>
            <person name="Sriphairoj K."/>
            <person name="Ribolli J."/>
            <person name="de Almeida F.L."/>
            <person name="Desvignes T."/>
            <person name="Postlethwait J.H."/>
            <person name="Bucao C.F."/>
            <person name="Robinson-Rechavi M."/>
            <person name="Bobe J."/>
            <person name="Herpin A."/>
            <person name="Guiguen Y."/>
        </authorList>
    </citation>
    <scope>NUCLEOTIDE SEQUENCE [LARGE SCALE GENOMIC DNA]</scope>
    <source>
        <strain evidence="1">YG-Dec2019</strain>
    </source>
</reference>
<name>A0ACC5X3C0_PANGG</name>
<comment type="caution">
    <text evidence="1">The sequence shown here is derived from an EMBL/GenBank/DDBJ whole genome shotgun (WGS) entry which is preliminary data.</text>
</comment>
<accession>A0ACC5X3C0</accession>
<evidence type="ECO:0000313" key="2">
    <source>
        <dbReference type="Proteomes" id="UP000829447"/>
    </source>
</evidence>
<sequence>MWRCLAEDLFSSTIIFLSHKGFTSILSNEGLEASKSSPGISNGLQEVMSFIKILHALLGESGKRSGLKSASKQKRDPTLKPLSTELHARNLFVIAYIWGFGGQLHPRHWPEFDIFAREALFKCRYKIEVPVKGTVFEHFFNLSDEMLEYANMFTKNRGPQHSCTSVPQYKNYAYLLDRLLEAHYPALLVGEAGSGKTILCKTLLQERPHLHLPVSPLLCSADLRNILERIGSQNTSLDSLGTIMQHQGSLLFVDDLHESAFGKTSATLETLRQCISRDGVQTSDGYHFKLFSSGAQDKVECIVSRKESATPLMVVVTEGQSKLTESECSEELSSSNSIAACEKPHTISVRPQQLLLEISSSIHDMVFSPEFSRLHICRAQKHLKHNIVYQERDLDVLTEQLMNIVKSKEANNTYCKYAKFVVYHQRVRQLIHILRALLIPNGHGVLFGAAKKTGRKTTVRLAAYLTGYKLTEIHCGNEVKLKELLKEARRQIDTHGEHIVFMVHENTSQATRDELLVIMETWRQVDEELKEVRPHISTVVKNSPDQMIDPVNKSQHTYERETGQSSVIARHITKALTLCCCVEVYHPWSAEALVEVASVNLKYSVDDSILVANIAQAMAAIHQSATKYASTFLNTVSNQPFSPQTYIELIEYFSHLCDHLCEQGRTHANRLATVLAYFKDLTDTAQDYSQEAFRLKVKFQEAQKELSQLQMAVDTERAVCEQTHQHCLLEEICVSHLQEQLDLAEQQSQDALKEVTPLYQAALKALLSLNQSDLDEVRHYRHPPDGVVILMNAICRLFNCPCNWESGKQLLGQPNFLQELQFFDHSKLSNELFEELGKIVQAPNFQTDLVCGVSQACESLCSWVRAVYQYARVKRCMAPQEAHKDRLNNCMAEIRPRLQVARLQEEAAQDRLEVVEKQYQFVRNNLKELSTQLHKFEFQEKEAALTIKQVSYYIKKWNMAKKETDMNDHTIPGKITISPKDVRTSLFDEPQFLSTENGNFVHIPVAMELHRALSQALGRDQHLIQALSPNHVLKLLLWGYRAPWAHKWALLTDTQQHKERSSQTRRTEYSYQFPVNAGGSEKEEFELIVSADDPEFINKISHGAKKGLKVLVTEIEHAVPREEFLSMLDRQAGNHIFDVFHPVKALHPEFCLFLSTSLPAKVLLDEIHPLILVKVKVIDLSLSTSEVQDIILSDLIQSKCSELWLKHCQLQRDKQVLLDKLHIEEVSLVDYILQSSTPLLQDPEFLPYVSQCQRASLSLQAEIEELSNEIDGHKAIMNDFHCITALATALYRALQDVGGLYPFYFFPLCSFLTALQETLALNGWPDVTCSAEMVEGVVMSDISHRIVSHLLAHYRPYLFQSHAELLRLFFSVAFFMHTEDCSEIERVIFLRGLSNIESSEYALEQSAPMLPSWIPTHTKAVLGLLEKISSFHGLISSLRNSSRQWQEYFHFPSATVVGNVPCQSHSQLTTLQRAILWKTFCPQWLAAVVDDLSACQQGQNIRSTVAGGPLTSSPEALSSFLSRNRGPVIVTMPSQTEYGSGSIHPLHWIKHSALHQAEMKGVKVVVLSFGSKCQRDDVLSSLNTAVQTGYWLVLNNCHLLDHWDARVVTQLRHLISCTGKGHWTNMEADTGLEGGAGNKVHPDFRLWFITKGNAPLSIPAFIRMCAMHLVFDSQWDLKDELWSSLRQVTSTVLPAMNMVHPLLRSAILHSVLMQRQKLKHLGHGSIYKWSYEDLLALTDAHSHITKLCHDPIGALEYVAAYLIYGGHVSDSADLEAVKAVCRVCLQPPPSTWGSGPHLLSEMISMRGHFDEDILKAVQHCTEITLNNNDTLLLGFSAEMRSDIVKIRSRSLRILLLQAEDSFAAVRHYDGMFKHLPELADFKMAQERLQALQTKFEWTEESRGVGEGKVSLGPIRTFLQTEWDNLAEKVSSLLEHAFQPSQDLSASPHITSSIISELETRANLLQMYQLEKYSCSPPIYCLAAFANPRGFLAALIRETVHIEQSDISHITLHFQVLGAAASPTFQPSNGICLSGLELHGALWDTQLGALQDTLSPKPCPFPLLWVRAQVRNSNMSSSSHSSPSNSYAMPLYNCPLYLDSQSKDGVWSLSVDNIVTYVPLMTRLDPVLCKMRRVRLVSALKENQFR</sequence>
<organism evidence="1 2">
    <name type="scientific">Pangasianodon gigas</name>
    <name type="common">Mekong giant catfish</name>
    <name type="synonym">Pangasius gigas</name>
    <dbReference type="NCBI Taxonomy" id="30993"/>
    <lineage>
        <taxon>Eukaryota</taxon>
        <taxon>Metazoa</taxon>
        <taxon>Chordata</taxon>
        <taxon>Craniata</taxon>
        <taxon>Vertebrata</taxon>
        <taxon>Euteleostomi</taxon>
        <taxon>Actinopterygii</taxon>
        <taxon>Neopterygii</taxon>
        <taxon>Teleostei</taxon>
        <taxon>Ostariophysi</taxon>
        <taxon>Siluriformes</taxon>
        <taxon>Pangasiidae</taxon>
        <taxon>Pangasianodon</taxon>
    </lineage>
</organism>
<gene>
    <name evidence="1" type="ORF">PGIGA_G00053020</name>
</gene>
<evidence type="ECO:0000313" key="1">
    <source>
        <dbReference type="EMBL" id="MCI4385651.1"/>
    </source>
</evidence>